<dbReference type="AlphaFoldDB" id="D3F7T6"/>
<dbReference type="InterPro" id="IPR014746">
    <property type="entry name" value="Gln_synth/guanido_kin_cat_dom"/>
</dbReference>
<evidence type="ECO:0000256" key="6">
    <source>
        <dbReference type="RuleBase" id="RU000384"/>
    </source>
</evidence>
<dbReference type="HOGENOM" id="CLU_017290_0_3_11"/>
<dbReference type="PROSITE" id="PS51987">
    <property type="entry name" value="GS_CATALYTIC"/>
    <property type="match status" value="1"/>
</dbReference>
<reference evidence="10" key="2">
    <citation type="submission" date="2010-01" db="EMBL/GenBank/DDBJ databases">
        <title>The complete genome of Conexibacter woesei DSM 14684.</title>
        <authorList>
            <consortium name="US DOE Joint Genome Institute (JGI-PGF)"/>
            <person name="Lucas S."/>
            <person name="Copeland A."/>
            <person name="Lapidus A."/>
            <person name="Glavina del Rio T."/>
            <person name="Dalin E."/>
            <person name="Tice H."/>
            <person name="Bruce D."/>
            <person name="Goodwin L."/>
            <person name="Pitluck S."/>
            <person name="Kyrpides N."/>
            <person name="Mavromatis K."/>
            <person name="Ivanova N."/>
            <person name="Mikhailova N."/>
            <person name="Chertkov O."/>
            <person name="Brettin T."/>
            <person name="Detter J.C."/>
            <person name="Han C."/>
            <person name="Larimer F."/>
            <person name="Land M."/>
            <person name="Hauser L."/>
            <person name="Markowitz V."/>
            <person name="Cheng J.-F."/>
            <person name="Hugenholtz P."/>
            <person name="Woyke T."/>
            <person name="Wu D."/>
            <person name="Pukall R."/>
            <person name="Steenblock K."/>
            <person name="Schneider S."/>
            <person name="Klenk H.-P."/>
            <person name="Eisen J.A."/>
        </authorList>
    </citation>
    <scope>NUCLEOTIDE SEQUENCE [LARGE SCALE GENOMIC DNA]</scope>
    <source>
        <strain evidence="10">DSM 14684 / CIP 108061 / JCM 11494 / NBRC 100937 / ID131577</strain>
    </source>
</reference>
<reference evidence="9 10" key="1">
    <citation type="journal article" date="2010" name="Stand. Genomic Sci.">
        <title>Complete genome sequence of Conexibacter woesei type strain (ID131577).</title>
        <authorList>
            <person name="Pukall R."/>
            <person name="Lapidus A."/>
            <person name="Glavina Del Rio T."/>
            <person name="Copeland A."/>
            <person name="Tice H."/>
            <person name="Cheng J.-F."/>
            <person name="Lucas S."/>
            <person name="Chen F."/>
            <person name="Nolan M."/>
            <person name="Bruce D."/>
            <person name="Goodwin L."/>
            <person name="Pitluck S."/>
            <person name="Mavromatis K."/>
            <person name="Ivanova N."/>
            <person name="Ovchinnikova G."/>
            <person name="Pati A."/>
            <person name="Chen A."/>
            <person name="Palaniappan K."/>
            <person name="Land M."/>
            <person name="Hauser L."/>
            <person name="Chang Y.-J."/>
            <person name="Jeffries C.D."/>
            <person name="Chain P."/>
            <person name="Meincke L."/>
            <person name="Sims D."/>
            <person name="Brettin T."/>
            <person name="Detter J.C."/>
            <person name="Rohde M."/>
            <person name="Goeker M."/>
            <person name="Bristow J."/>
            <person name="Eisen J.A."/>
            <person name="Markowitz V."/>
            <person name="Kyrpides N.C."/>
            <person name="Klenk H.-P."/>
            <person name="Hugenholtz P."/>
        </authorList>
    </citation>
    <scope>NUCLEOTIDE SEQUENCE [LARGE SCALE GENOMIC DNA]</scope>
    <source>
        <strain evidence="10">DSM 14684 / CIP 108061 / JCM 11494 / NBRC 100937 / ID131577</strain>
    </source>
</reference>
<evidence type="ECO:0000259" key="8">
    <source>
        <dbReference type="PROSITE" id="PS51987"/>
    </source>
</evidence>
<feature type="domain" description="GS beta-grasp" evidence="7">
    <location>
        <begin position="32"/>
        <end position="128"/>
    </location>
</feature>
<keyword evidence="4" id="KW-0067">ATP-binding</keyword>
<dbReference type="GO" id="GO:0034024">
    <property type="term" value="F:glutamate-putrescine ligase activity"/>
    <property type="evidence" value="ECO:0007669"/>
    <property type="project" value="UniProtKB-EC"/>
</dbReference>
<evidence type="ECO:0000313" key="10">
    <source>
        <dbReference type="Proteomes" id="UP000008229"/>
    </source>
</evidence>
<dbReference type="SMART" id="SM01230">
    <property type="entry name" value="Gln-synt_C"/>
    <property type="match status" value="1"/>
</dbReference>
<evidence type="ECO:0000256" key="1">
    <source>
        <dbReference type="ARBA" id="ARBA00009897"/>
    </source>
</evidence>
<dbReference type="GO" id="GO:0004356">
    <property type="term" value="F:glutamine synthetase activity"/>
    <property type="evidence" value="ECO:0007669"/>
    <property type="project" value="InterPro"/>
</dbReference>
<dbReference type="SUPFAM" id="SSF55931">
    <property type="entry name" value="Glutamine synthetase/guanido kinase"/>
    <property type="match status" value="1"/>
</dbReference>
<proteinExistence type="inferred from homology"/>
<dbReference type="STRING" id="469383.Cwoe_4416"/>
<evidence type="ECO:0000256" key="4">
    <source>
        <dbReference type="ARBA" id="ARBA00022840"/>
    </source>
</evidence>
<dbReference type="Gene3D" id="3.10.20.70">
    <property type="entry name" value="Glutamine synthetase, N-terminal domain"/>
    <property type="match status" value="1"/>
</dbReference>
<dbReference type="GO" id="GO:0006542">
    <property type="term" value="P:glutamine biosynthetic process"/>
    <property type="evidence" value="ECO:0007669"/>
    <property type="project" value="InterPro"/>
</dbReference>
<accession>D3F7T6</accession>
<dbReference type="EMBL" id="CP001854">
    <property type="protein sequence ID" value="ADB52830.1"/>
    <property type="molecule type" value="Genomic_DNA"/>
</dbReference>
<dbReference type="Gene3D" id="3.30.590.10">
    <property type="entry name" value="Glutamine synthetase/guanido kinase, catalytic domain"/>
    <property type="match status" value="1"/>
</dbReference>
<dbReference type="OrthoDB" id="9807095at2"/>
<dbReference type="PANTHER" id="PTHR43785:SF12">
    <property type="entry name" value="TYPE-1 GLUTAMINE SYNTHETASE 2"/>
    <property type="match status" value="1"/>
</dbReference>
<organism evidence="9 10">
    <name type="scientific">Conexibacter woesei (strain DSM 14684 / CCUG 47730 / CIP 108061 / JCM 11494 / NBRC 100937 / ID131577)</name>
    <dbReference type="NCBI Taxonomy" id="469383"/>
    <lineage>
        <taxon>Bacteria</taxon>
        <taxon>Bacillati</taxon>
        <taxon>Actinomycetota</taxon>
        <taxon>Thermoleophilia</taxon>
        <taxon>Solirubrobacterales</taxon>
        <taxon>Conexibacteraceae</taxon>
        <taxon>Conexibacter</taxon>
    </lineage>
</organism>
<dbReference type="Pfam" id="PF00120">
    <property type="entry name" value="Gln-synt_C"/>
    <property type="match status" value="1"/>
</dbReference>
<dbReference type="KEGG" id="cwo:Cwoe_4416"/>
<dbReference type="InterPro" id="IPR036651">
    <property type="entry name" value="Gln_synt_N_sf"/>
</dbReference>
<dbReference type="PANTHER" id="PTHR43785">
    <property type="entry name" value="GAMMA-GLUTAMYLPUTRESCINE SYNTHETASE"/>
    <property type="match status" value="1"/>
</dbReference>
<gene>
    <name evidence="9" type="ordered locus">Cwoe_4416</name>
</gene>
<evidence type="ECO:0000256" key="5">
    <source>
        <dbReference type="PROSITE-ProRule" id="PRU01330"/>
    </source>
</evidence>
<dbReference type="InterPro" id="IPR008146">
    <property type="entry name" value="Gln_synth_cat_dom"/>
</dbReference>
<dbReference type="GO" id="GO:0005524">
    <property type="term" value="F:ATP binding"/>
    <property type="evidence" value="ECO:0007669"/>
    <property type="project" value="UniProtKB-KW"/>
</dbReference>
<feature type="domain" description="GS catalytic" evidence="8">
    <location>
        <begin position="135"/>
        <end position="460"/>
    </location>
</feature>
<dbReference type="InterPro" id="IPR008147">
    <property type="entry name" value="Gln_synt_N"/>
</dbReference>
<dbReference type="PROSITE" id="PS51986">
    <property type="entry name" value="GS_BETA_GRASP"/>
    <property type="match status" value="1"/>
</dbReference>
<evidence type="ECO:0000259" key="7">
    <source>
        <dbReference type="PROSITE" id="PS51986"/>
    </source>
</evidence>
<dbReference type="RefSeq" id="WP_012935881.1">
    <property type="nucleotide sequence ID" value="NC_013739.1"/>
</dbReference>
<keyword evidence="3" id="KW-0547">Nucleotide-binding</keyword>
<dbReference type="SUPFAM" id="SSF54368">
    <property type="entry name" value="Glutamine synthetase, N-terminal domain"/>
    <property type="match status" value="1"/>
</dbReference>
<evidence type="ECO:0000256" key="2">
    <source>
        <dbReference type="ARBA" id="ARBA00022598"/>
    </source>
</evidence>
<dbReference type="EC" id="6.3.1.11" evidence="9"/>
<protein>
    <submittedName>
        <fullName evidence="9">Glutamate--putrescine ligase</fullName>
        <ecNumber evidence="9">6.3.1.11</ecNumber>
    </submittedName>
</protein>
<keyword evidence="10" id="KW-1185">Reference proteome</keyword>
<keyword evidence="2 9" id="KW-0436">Ligase</keyword>
<sequence>MLDSRETTSSPSASSVTGRLAPDRLRSMVAAGEIDTVLLALVDMQGRLQGKQLGAHHFVADVLDHGAGACAYLLSVDVEMTPQEGLLTSSWETGHGDFTLVPDVSSLRLASWRPRTAICIADAVWPGGEPVLPSPREILRQQVERLAERGWTASTATELEFIVHRESYAAAREQRYQHLTPATAYNGDYSLLGLRAADSVLDRLAAEMPRSGLELESVKGEANLGQFEINFRHSTPLDAADGHSIFKHAAKEIATEEGRAVTFMAKWDEREGNSCHLHLSLADADGPLFARDERLFEHFLAGQLACTRELTLLFAPNVNSYKRFAGHSFAPTAIAWGRDNRTCAIRAVGAGSSLRLEHRAPGGDVNPYLALAAMIAAGLHGVDERLDPEPAVVGNAYAAGSPRLPATLGDAVTSFRGSEMAARAFGADVVSHYARAAEIELDAYNAAVTDWERVRGYERF</sequence>
<evidence type="ECO:0000313" key="9">
    <source>
        <dbReference type="EMBL" id="ADB52830.1"/>
    </source>
</evidence>
<dbReference type="Proteomes" id="UP000008229">
    <property type="component" value="Chromosome"/>
</dbReference>
<name>D3F7T6_CONWI</name>
<dbReference type="eggNOG" id="COG0174">
    <property type="taxonomic scope" value="Bacteria"/>
</dbReference>
<comment type="similarity">
    <text evidence="1 5 6">Belongs to the glutamine synthetase family.</text>
</comment>
<evidence type="ECO:0000256" key="3">
    <source>
        <dbReference type="ARBA" id="ARBA00022741"/>
    </source>
</evidence>